<evidence type="ECO:0000256" key="5">
    <source>
        <dbReference type="ARBA" id="ARBA00022692"/>
    </source>
</evidence>
<accession>A0AAU7DZ27</accession>
<feature type="transmembrane region" description="Helical" evidence="9">
    <location>
        <begin position="183"/>
        <end position="208"/>
    </location>
</feature>
<organism evidence="11">
    <name type="scientific">Jonesiaceae bacterium BS-20</name>
    <dbReference type="NCBI Taxonomy" id="3120821"/>
    <lineage>
        <taxon>Bacteria</taxon>
        <taxon>Bacillati</taxon>
        <taxon>Actinomycetota</taxon>
        <taxon>Actinomycetes</taxon>
        <taxon>Micrococcales</taxon>
        <taxon>Jonesiaceae</taxon>
    </lineage>
</organism>
<gene>
    <name evidence="11" type="ORF">V5R04_04710</name>
</gene>
<keyword evidence="4" id="KW-1003">Cell membrane</keyword>
<evidence type="ECO:0000256" key="1">
    <source>
        <dbReference type="ARBA" id="ARBA00004651"/>
    </source>
</evidence>
<evidence type="ECO:0000256" key="9">
    <source>
        <dbReference type="RuleBase" id="RU363032"/>
    </source>
</evidence>
<dbReference type="GO" id="GO:0006865">
    <property type="term" value="P:amino acid transport"/>
    <property type="evidence" value="ECO:0007669"/>
    <property type="project" value="UniProtKB-KW"/>
</dbReference>
<protein>
    <submittedName>
        <fullName evidence="11">Amino acid ABC transporter permease</fullName>
    </submittedName>
</protein>
<evidence type="ECO:0000256" key="7">
    <source>
        <dbReference type="ARBA" id="ARBA00022989"/>
    </source>
</evidence>
<name>A0AAU7DZ27_9MICO</name>
<dbReference type="InterPro" id="IPR043429">
    <property type="entry name" value="ArtM/GltK/GlnP/TcyL/YhdX-like"/>
</dbReference>
<dbReference type="PANTHER" id="PTHR30614:SF37">
    <property type="entry name" value="AMINO-ACID ABC TRANSPORTER PERMEASE PROTEIN YHDX-RELATED"/>
    <property type="match status" value="1"/>
</dbReference>
<feature type="transmembrane region" description="Helical" evidence="9">
    <location>
        <begin position="20"/>
        <end position="42"/>
    </location>
</feature>
<proteinExistence type="inferred from homology"/>
<keyword evidence="5 9" id="KW-0812">Transmembrane</keyword>
<evidence type="ECO:0000313" key="11">
    <source>
        <dbReference type="EMBL" id="XBH22530.1"/>
    </source>
</evidence>
<reference evidence="11" key="1">
    <citation type="submission" date="2024-02" db="EMBL/GenBank/DDBJ databases">
        <title>Tomenella chthoni gen. nov. sp. nov., a member of the family Jonesiaceae isolated from bat guano.</title>
        <authorList>
            <person name="Miller S.L."/>
            <person name="King J."/>
            <person name="Sankaranarayanan K."/>
            <person name="Lawson P.A."/>
        </authorList>
    </citation>
    <scope>NUCLEOTIDE SEQUENCE</scope>
    <source>
        <strain evidence="11">BS-20</strain>
    </source>
</reference>
<dbReference type="AlphaFoldDB" id="A0AAU7DZ27"/>
<dbReference type="PANTHER" id="PTHR30614">
    <property type="entry name" value="MEMBRANE COMPONENT OF AMINO ACID ABC TRANSPORTER"/>
    <property type="match status" value="1"/>
</dbReference>
<evidence type="ECO:0000256" key="8">
    <source>
        <dbReference type="ARBA" id="ARBA00023136"/>
    </source>
</evidence>
<dbReference type="Pfam" id="PF00528">
    <property type="entry name" value="BPD_transp_1"/>
    <property type="match status" value="1"/>
</dbReference>
<dbReference type="Gene3D" id="1.10.3720.10">
    <property type="entry name" value="MetI-like"/>
    <property type="match status" value="1"/>
</dbReference>
<feature type="transmembrane region" description="Helical" evidence="9">
    <location>
        <begin position="63"/>
        <end position="90"/>
    </location>
</feature>
<dbReference type="NCBIfam" id="TIGR01726">
    <property type="entry name" value="HEQRo_perm_3TM"/>
    <property type="match status" value="1"/>
</dbReference>
<dbReference type="EMBL" id="CP146203">
    <property type="protein sequence ID" value="XBH22530.1"/>
    <property type="molecule type" value="Genomic_DNA"/>
</dbReference>
<keyword evidence="8 9" id="KW-0472">Membrane</keyword>
<dbReference type="CDD" id="cd06261">
    <property type="entry name" value="TM_PBP2"/>
    <property type="match status" value="1"/>
</dbReference>
<evidence type="ECO:0000259" key="10">
    <source>
        <dbReference type="PROSITE" id="PS50928"/>
    </source>
</evidence>
<evidence type="ECO:0000256" key="6">
    <source>
        <dbReference type="ARBA" id="ARBA00022970"/>
    </source>
</evidence>
<keyword evidence="7 9" id="KW-1133">Transmembrane helix</keyword>
<dbReference type="InterPro" id="IPR035906">
    <property type="entry name" value="MetI-like_sf"/>
</dbReference>
<keyword evidence="3 9" id="KW-0813">Transport</keyword>
<evidence type="ECO:0000256" key="3">
    <source>
        <dbReference type="ARBA" id="ARBA00022448"/>
    </source>
</evidence>
<comment type="similarity">
    <text evidence="2">Belongs to the binding-protein-dependent transport system permease family. HisMQ subfamily.</text>
</comment>
<dbReference type="GO" id="GO:0043190">
    <property type="term" value="C:ATP-binding cassette (ABC) transporter complex"/>
    <property type="evidence" value="ECO:0007669"/>
    <property type="project" value="InterPro"/>
</dbReference>
<comment type="subcellular location">
    <subcellularLocation>
        <location evidence="1 9">Cell membrane</location>
        <topology evidence="1 9">Multi-pass membrane protein</topology>
    </subcellularLocation>
</comment>
<keyword evidence="6" id="KW-0029">Amino-acid transport</keyword>
<feature type="domain" description="ABC transmembrane type-1" evidence="10">
    <location>
        <begin position="15"/>
        <end position="205"/>
    </location>
</feature>
<evidence type="ECO:0000256" key="4">
    <source>
        <dbReference type="ARBA" id="ARBA00022475"/>
    </source>
</evidence>
<dbReference type="SUPFAM" id="SSF161098">
    <property type="entry name" value="MetI-like"/>
    <property type="match status" value="1"/>
</dbReference>
<evidence type="ECO:0000256" key="2">
    <source>
        <dbReference type="ARBA" id="ARBA00010072"/>
    </source>
</evidence>
<dbReference type="GO" id="GO:0022857">
    <property type="term" value="F:transmembrane transporter activity"/>
    <property type="evidence" value="ECO:0007669"/>
    <property type="project" value="InterPro"/>
</dbReference>
<sequence>MQAILDEFPKFLAGFQTTLFLTVVSGILSLIFGTLLAALRVAPMPSLRWGATIYVETVRNTPLTLVFVFFVFVLPTLGFILPLGTLPAIIALTVYTSAFVCEAVRSGINSVGVGQAEAARSIGLRTSQTLGLIVLPQALRSVIPPIINVLIALTKNTSVAAGFTVVELTSTGRRLSLVHPQDVVPLLMGVAFFYLLITIPSGLLAGWVERRMVFAR</sequence>
<dbReference type="InterPro" id="IPR010065">
    <property type="entry name" value="AA_ABC_transptr_permease_3TM"/>
</dbReference>
<dbReference type="PROSITE" id="PS50928">
    <property type="entry name" value="ABC_TM1"/>
    <property type="match status" value="1"/>
</dbReference>
<dbReference type="InterPro" id="IPR000515">
    <property type="entry name" value="MetI-like"/>
</dbReference>